<organism evidence="1 2">
    <name type="scientific">Anisodus tanguticus</name>
    <dbReference type="NCBI Taxonomy" id="243964"/>
    <lineage>
        <taxon>Eukaryota</taxon>
        <taxon>Viridiplantae</taxon>
        <taxon>Streptophyta</taxon>
        <taxon>Embryophyta</taxon>
        <taxon>Tracheophyta</taxon>
        <taxon>Spermatophyta</taxon>
        <taxon>Magnoliopsida</taxon>
        <taxon>eudicotyledons</taxon>
        <taxon>Gunneridae</taxon>
        <taxon>Pentapetalae</taxon>
        <taxon>asterids</taxon>
        <taxon>lamiids</taxon>
        <taxon>Solanales</taxon>
        <taxon>Solanaceae</taxon>
        <taxon>Solanoideae</taxon>
        <taxon>Hyoscyameae</taxon>
        <taxon>Anisodus</taxon>
    </lineage>
</organism>
<dbReference type="EMBL" id="JAVYJV010000018">
    <property type="protein sequence ID" value="KAK4348100.1"/>
    <property type="molecule type" value="Genomic_DNA"/>
</dbReference>
<comment type="caution">
    <text evidence="1">The sequence shown here is derived from an EMBL/GenBank/DDBJ whole genome shotgun (WGS) entry which is preliminary data.</text>
</comment>
<keyword evidence="2" id="KW-1185">Reference proteome</keyword>
<gene>
    <name evidence="1" type="ORF">RND71_034439</name>
</gene>
<protein>
    <submittedName>
        <fullName evidence="1">Uncharacterized protein</fullName>
    </submittedName>
</protein>
<dbReference type="Proteomes" id="UP001291623">
    <property type="component" value="Unassembled WGS sequence"/>
</dbReference>
<dbReference type="AlphaFoldDB" id="A0AAE1V508"/>
<reference evidence="1" key="1">
    <citation type="submission" date="2023-12" db="EMBL/GenBank/DDBJ databases">
        <title>Genome assembly of Anisodus tanguticus.</title>
        <authorList>
            <person name="Wang Y.-J."/>
        </authorList>
    </citation>
    <scope>NUCLEOTIDE SEQUENCE</scope>
    <source>
        <strain evidence="1">KB-2021</strain>
        <tissue evidence="1">Leaf</tissue>
    </source>
</reference>
<evidence type="ECO:0000313" key="1">
    <source>
        <dbReference type="EMBL" id="KAK4348100.1"/>
    </source>
</evidence>
<sequence length="129" mass="14433">MSSFVFNDADMKEINDMLKCLLTKDDEKQLLKITIADSSVKYLPRFEGPLPFELETGRHDADPAVDPVRLAHCTSVFGPGLEPNPNMICDLILTINTKHNLIDFDCQITIPEEIIGHIEMLKSEDGGMT</sequence>
<name>A0AAE1V508_9SOLA</name>
<evidence type="ECO:0000313" key="2">
    <source>
        <dbReference type="Proteomes" id="UP001291623"/>
    </source>
</evidence>
<accession>A0AAE1V508</accession>
<proteinExistence type="predicted"/>